<gene>
    <name evidence="3" type="ORF">QFZ46_000605</name>
</gene>
<dbReference type="PANTHER" id="PTHR34351:SF1">
    <property type="entry name" value="SLR1927 PROTEIN"/>
    <property type="match status" value="1"/>
</dbReference>
<dbReference type="Pfam" id="PF01882">
    <property type="entry name" value="DUF58"/>
    <property type="match status" value="1"/>
</dbReference>
<comment type="caution">
    <text evidence="3">The sequence shown here is derived from an EMBL/GenBank/DDBJ whole genome shotgun (WGS) entry which is preliminary data.</text>
</comment>
<dbReference type="InterPro" id="IPR002881">
    <property type="entry name" value="DUF58"/>
</dbReference>
<reference evidence="3 4" key="1">
    <citation type="submission" date="2023-07" db="EMBL/GenBank/DDBJ databases">
        <title>Comparative genomics of wheat-associated soil bacteria to identify genetic determinants of phenazine resistance.</title>
        <authorList>
            <person name="Mouncey N."/>
        </authorList>
    </citation>
    <scope>NUCLEOTIDE SEQUENCE [LARGE SCALE GENOMIC DNA]</scope>
    <source>
        <strain evidence="3 4">W2I7</strain>
    </source>
</reference>
<keyword evidence="1" id="KW-0472">Membrane</keyword>
<sequence>MSTAVRRRRALTGRGAGALLAGLLLVIAANLLAAPILLYVALLLFLLVLFAVLVVHIPRRSGPVTRRISTDLLTVGEESQVAVRFDLRALRIPHGIWHDQLPPAVSGDATGEFPTDNGTSIRYAITGVRRGVWAVGPLTLHTIDPFGFAQRQQEFGETRTVTVVPEVVPLAPLSSNIGAAGGTAHTSSTRLGQGSDNLSPRFYVSGDSMRRIHWRATAHRGDLMVRQEEEESSPDALVVLDRTARRWERQGPTADVAFETAVSACASVALHLVQEGYGVDVLDSAGTVLGRLRGHEDDRDGLLVALAMVRPQGEARDIVSLFDGTPPGPLVLITGHLDEEDAALLRHGGASAPILLMTDPLPGAAEAAARLGWSSAPLRDDIGAAWEDALPARMATGGGHVQR</sequence>
<feature type="transmembrane region" description="Helical" evidence="1">
    <location>
        <begin position="36"/>
        <end position="57"/>
    </location>
</feature>
<accession>A0ABU0P553</accession>
<protein>
    <submittedName>
        <fullName evidence="3">Uncharacterized protein (DUF58 family)</fullName>
    </submittedName>
</protein>
<keyword evidence="4" id="KW-1185">Reference proteome</keyword>
<keyword evidence="1" id="KW-1133">Transmembrane helix</keyword>
<dbReference type="EMBL" id="JAUSXK010000001">
    <property type="protein sequence ID" value="MDQ0642445.1"/>
    <property type="molecule type" value="Genomic_DNA"/>
</dbReference>
<keyword evidence="1" id="KW-0812">Transmembrane</keyword>
<feature type="domain" description="DUF58" evidence="2">
    <location>
        <begin position="201"/>
        <end position="289"/>
    </location>
</feature>
<evidence type="ECO:0000256" key="1">
    <source>
        <dbReference type="SAM" id="Phobius"/>
    </source>
</evidence>
<evidence type="ECO:0000313" key="4">
    <source>
        <dbReference type="Proteomes" id="UP001239085"/>
    </source>
</evidence>
<dbReference type="RefSeq" id="WP_307358177.1">
    <property type="nucleotide sequence ID" value="NZ_JAUSXK010000001.1"/>
</dbReference>
<organism evidence="3 4">
    <name type="scientific">Microbacterium murale</name>
    <dbReference type="NCBI Taxonomy" id="1081040"/>
    <lineage>
        <taxon>Bacteria</taxon>
        <taxon>Bacillati</taxon>
        <taxon>Actinomycetota</taxon>
        <taxon>Actinomycetes</taxon>
        <taxon>Micrococcales</taxon>
        <taxon>Microbacteriaceae</taxon>
        <taxon>Microbacterium</taxon>
    </lineage>
</organism>
<proteinExistence type="predicted"/>
<evidence type="ECO:0000313" key="3">
    <source>
        <dbReference type="EMBL" id="MDQ0642445.1"/>
    </source>
</evidence>
<evidence type="ECO:0000259" key="2">
    <source>
        <dbReference type="Pfam" id="PF01882"/>
    </source>
</evidence>
<dbReference type="Proteomes" id="UP001239085">
    <property type="component" value="Unassembled WGS sequence"/>
</dbReference>
<name>A0ABU0P553_9MICO</name>
<dbReference type="PANTHER" id="PTHR34351">
    <property type="entry name" value="SLR1927 PROTEIN-RELATED"/>
    <property type="match status" value="1"/>
</dbReference>
<feature type="transmembrane region" description="Helical" evidence="1">
    <location>
        <begin position="12"/>
        <end position="30"/>
    </location>
</feature>